<feature type="region of interest" description="Disordered" evidence="1">
    <location>
        <begin position="1"/>
        <end position="32"/>
    </location>
</feature>
<dbReference type="Gramene" id="TVU32679">
    <property type="protein sequence ID" value="TVU32679"/>
    <property type="gene ID" value="EJB05_24422"/>
</dbReference>
<feature type="non-terminal residue" evidence="2">
    <location>
        <position position="174"/>
    </location>
</feature>
<name>A0A5J9V995_9POAL</name>
<organism evidence="2 3">
    <name type="scientific">Eragrostis curvula</name>
    <name type="common">weeping love grass</name>
    <dbReference type="NCBI Taxonomy" id="38414"/>
    <lineage>
        <taxon>Eukaryota</taxon>
        <taxon>Viridiplantae</taxon>
        <taxon>Streptophyta</taxon>
        <taxon>Embryophyta</taxon>
        <taxon>Tracheophyta</taxon>
        <taxon>Spermatophyta</taxon>
        <taxon>Magnoliopsida</taxon>
        <taxon>Liliopsida</taxon>
        <taxon>Poales</taxon>
        <taxon>Poaceae</taxon>
        <taxon>PACMAD clade</taxon>
        <taxon>Chloridoideae</taxon>
        <taxon>Eragrostideae</taxon>
        <taxon>Eragrostidinae</taxon>
        <taxon>Eragrostis</taxon>
    </lineage>
</organism>
<dbReference type="AlphaFoldDB" id="A0A5J9V995"/>
<evidence type="ECO:0000256" key="1">
    <source>
        <dbReference type="SAM" id="MobiDB-lite"/>
    </source>
</evidence>
<keyword evidence="3" id="KW-1185">Reference proteome</keyword>
<dbReference type="Proteomes" id="UP000324897">
    <property type="component" value="Chromosome 1"/>
</dbReference>
<gene>
    <name evidence="2" type="ORF">EJB05_24422</name>
</gene>
<proteinExistence type="predicted"/>
<feature type="compositionally biased region" description="Basic and acidic residues" evidence="1">
    <location>
        <begin position="1"/>
        <end position="17"/>
    </location>
</feature>
<comment type="caution">
    <text evidence="2">The sequence shown here is derived from an EMBL/GenBank/DDBJ whole genome shotgun (WGS) entry which is preliminary data.</text>
</comment>
<sequence>MHAAREDRRLEWSDAHQEQATWPSAESYPKGQEQPRASALAVKVALSRNGTGSDGDEDMALVFGLRNYGEQTAARVFALGSFLLATDINYYWSIIKMEGLIPQPCDQLLGSTIVCVADQFCNVLFLKDFCKWPWGCLCQLPVSDYFLSATNVLRIRRLYFPKKKRQKIVQTINC</sequence>
<reference evidence="2 3" key="1">
    <citation type="journal article" date="2019" name="Sci. Rep.">
        <title>A high-quality genome of Eragrostis curvula grass provides insights into Poaceae evolution and supports new strategies to enhance forage quality.</title>
        <authorList>
            <person name="Carballo J."/>
            <person name="Santos B.A.C.M."/>
            <person name="Zappacosta D."/>
            <person name="Garbus I."/>
            <person name="Selva J.P."/>
            <person name="Gallo C.A."/>
            <person name="Diaz A."/>
            <person name="Albertini E."/>
            <person name="Caccamo M."/>
            <person name="Echenique V."/>
        </authorList>
    </citation>
    <scope>NUCLEOTIDE SEQUENCE [LARGE SCALE GENOMIC DNA]</scope>
    <source>
        <strain evidence="3">cv. Victoria</strain>
        <tissue evidence="2">Leaf</tissue>
    </source>
</reference>
<evidence type="ECO:0000313" key="2">
    <source>
        <dbReference type="EMBL" id="TVU32679.1"/>
    </source>
</evidence>
<dbReference type="EMBL" id="RWGY01000011">
    <property type="protein sequence ID" value="TVU32679.1"/>
    <property type="molecule type" value="Genomic_DNA"/>
</dbReference>
<accession>A0A5J9V995</accession>
<evidence type="ECO:0000313" key="3">
    <source>
        <dbReference type="Proteomes" id="UP000324897"/>
    </source>
</evidence>
<protein>
    <submittedName>
        <fullName evidence="2">Uncharacterized protein</fullName>
    </submittedName>
</protein>